<sequence length="292" mass="33269">MFSTRKLAIIALLSASTSVGADWFEGTSTISQAHKHLLNNDLESMFQSLVEEWQQQPTKSLKSHINRLFLQSLSVDCGKGYSSQPLPDWVENVVVRQQTIQSPGRDTYLSTIELDSDRVVSEISLKKWVDKRVSNDSEFYVTANGDGVTDTTTYGVRYNLTSPLEVGLYRLDVALVDGDSWSQWLIFTNQPLKQTVRWSAKDKWQIEKNALLNPYCPLPKLEVGLFDYIDGKYTQVWGKEYESDYPTTLDTTDIAPDRYVLAVSMKQSRWQGPILFERAQILNKTFDVSADE</sequence>
<feature type="chain" id="PRO_5001862720" description="DUF2861 domain-containing protein" evidence="1">
    <location>
        <begin position="22"/>
        <end position="292"/>
    </location>
</feature>
<accession>A0A090RUQ2</accession>
<protein>
    <recommendedName>
        <fullName evidence="4">DUF2861 domain-containing protein</fullName>
    </recommendedName>
</protein>
<gene>
    <name evidence="2" type="ORF">JCM19235_6851</name>
</gene>
<evidence type="ECO:0008006" key="4">
    <source>
        <dbReference type="Google" id="ProtNLM"/>
    </source>
</evidence>
<dbReference type="OrthoDB" id="5914970at2"/>
<evidence type="ECO:0000256" key="1">
    <source>
        <dbReference type="SAM" id="SignalP"/>
    </source>
</evidence>
<dbReference type="InterPro" id="IPR021290">
    <property type="entry name" value="DUF2861"/>
</dbReference>
<comment type="caution">
    <text evidence="2">The sequence shown here is derived from an EMBL/GenBank/DDBJ whole genome shotgun (WGS) entry which is preliminary data.</text>
</comment>
<dbReference type="AlphaFoldDB" id="A0A090RUQ2"/>
<organism evidence="2 3">
    <name type="scientific">Vibrio maritimus</name>
    <dbReference type="NCBI Taxonomy" id="990268"/>
    <lineage>
        <taxon>Bacteria</taxon>
        <taxon>Pseudomonadati</taxon>
        <taxon>Pseudomonadota</taxon>
        <taxon>Gammaproteobacteria</taxon>
        <taxon>Vibrionales</taxon>
        <taxon>Vibrionaceae</taxon>
        <taxon>Vibrio</taxon>
    </lineage>
</organism>
<name>A0A090RUQ2_9VIBR</name>
<feature type="signal peptide" evidence="1">
    <location>
        <begin position="1"/>
        <end position="21"/>
    </location>
</feature>
<dbReference type="Pfam" id="PF11060">
    <property type="entry name" value="DUF2861"/>
    <property type="match status" value="1"/>
</dbReference>
<evidence type="ECO:0000313" key="3">
    <source>
        <dbReference type="Proteomes" id="UP000029228"/>
    </source>
</evidence>
<evidence type="ECO:0000313" key="2">
    <source>
        <dbReference type="EMBL" id="GAL18298.1"/>
    </source>
</evidence>
<proteinExistence type="predicted"/>
<keyword evidence="1" id="KW-0732">Signal</keyword>
<dbReference type="STRING" id="990268.JCM19235_6851"/>
<keyword evidence="3" id="KW-1185">Reference proteome</keyword>
<reference evidence="2 3" key="1">
    <citation type="submission" date="2014-09" db="EMBL/GenBank/DDBJ databases">
        <title>Vibrio maritimus JCM 19235. (C45) whole genome shotgun sequence.</title>
        <authorList>
            <person name="Sawabe T."/>
            <person name="Meirelles P."/>
            <person name="Nakanishi M."/>
            <person name="Sayaka M."/>
            <person name="Hattori M."/>
            <person name="Ohkuma M."/>
        </authorList>
    </citation>
    <scope>NUCLEOTIDE SEQUENCE [LARGE SCALE GENOMIC DNA]</scope>
    <source>
        <strain evidence="3">JCM19235</strain>
    </source>
</reference>
<dbReference type="EMBL" id="BBMR01000002">
    <property type="protein sequence ID" value="GAL18298.1"/>
    <property type="molecule type" value="Genomic_DNA"/>
</dbReference>
<dbReference type="Proteomes" id="UP000029228">
    <property type="component" value="Unassembled WGS sequence"/>
</dbReference>